<reference evidence="2" key="1">
    <citation type="journal article" date="2020" name="G3 (Bethesda)">
        <title>High-Quality Assemblies for Three Invasive Social Wasps from the &lt;i&gt;Vespula&lt;/i&gt; Genus.</title>
        <authorList>
            <person name="Harrop T.W.R."/>
            <person name="Guhlin J."/>
            <person name="McLaughlin G.M."/>
            <person name="Permina E."/>
            <person name="Stockwell P."/>
            <person name="Gilligan J."/>
            <person name="Le Lec M.F."/>
            <person name="Gruber M.A.M."/>
            <person name="Quinn O."/>
            <person name="Lovegrove M."/>
            <person name="Duncan E.J."/>
            <person name="Remnant E.J."/>
            <person name="Van Eeckhoven J."/>
            <person name="Graham B."/>
            <person name="Knapp R.A."/>
            <person name="Langford K.W."/>
            <person name="Kronenberg Z."/>
            <person name="Press M.O."/>
            <person name="Eacker S.M."/>
            <person name="Wilson-Rankin E.E."/>
            <person name="Purcell J."/>
            <person name="Lester P.J."/>
            <person name="Dearden P.K."/>
        </authorList>
    </citation>
    <scope>NUCLEOTIDE SEQUENCE</scope>
    <source>
        <strain evidence="2">Linc-1</strain>
    </source>
</reference>
<dbReference type="AlphaFoldDB" id="A0A834J405"/>
<protein>
    <submittedName>
        <fullName evidence="2">Uncharacterized protein</fullName>
    </submittedName>
</protein>
<evidence type="ECO:0000256" key="1">
    <source>
        <dbReference type="SAM" id="MobiDB-lite"/>
    </source>
</evidence>
<evidence type="ECO:0000313" key="2">
    <source>
        <dbReference type="EMBL" id="KAF7381309.1"/>
    </source>
</evidence>
<feature type="region of interest" description="Disordered" evidence="1">
    <location>
        <begin position="1"/>
        <end position="26"/>
    </location>
</feature>
<dbReference type="EMBL" id="JACSDZ010000022">
    <property type="protein sequence ID" value="KAF7381309.1"/>
    <property type="molecule type" value="Genomic_DNA"/>
</dbReference>
<proteinExistence type="predicted"/>
<comment type="caution">
    <text evidence="2">The sequence shown here is derived from an EMBL/GenBank/DDBJ whole genome shotgun (WGS) entry which is preliminary data.</text>
</comment>
<accession>A0A834J405</accession>
<organism evidence="2 3">
    <name type="scientific">Vespula germanica</name>
    <name type="common">German yellow jacket</name>
    <name type="synonym">Paravespula germanica</name>
    <dbReference type="NCBI Taxonomy" id="30212"/>
    <lineage>
        <taxon>Eukaryota</taxon>
        <taxon>Metazoa</taxon>
        <taxon>Ecdysozoa</taxon>
        <taxon>Arthropoda</taxon>
        <taxon>Hexapoda</taxon>
        <taxon>Insecta</taxon>
        <taxon>Pterygota</taxon>
        <taxon>Neoptera</taxon>
        <taxon>Endopterygota</taxon>
        <taxon>Hymenoptera</taxon>
        <taxon>Apocrita</taxon>
        <taxon>Aculeata</taxon>
        <taxon>Vespoidea</taxon>
        <taxon>Vespidae</taxon>
        <taxon>Vespinae</taxon>
        <taxon>Vespula</taxon>
    </lineage>
</organism>
<name>A0A834J405_VESGE</name>
<gene>
    <name evidence="2" type="ORF">HZH68_016184</name>
</gene>
<keyword evidence="3" id="KW-1185">Reference proteome</keyword>
<evidence type="ECO:0000313" key="3">
    <source>
        <dbReference type="Proteomes" id="UP000617340"/>
    </source>
</evidence>
<dbReference type="Proteomes" id="UP000617340">
    <property type="component" value="Unassembled WGS sequence"/>
</dbReference>
<sequence>MLVTRKPSIPSPFATDASNERSRQQRQWHGIAIVARVAVMYRAAFLRTILDLLFRPDPFCPSTTTDSLSVSFYPASERYSIPLASKPRCNNCRNSRNDCTNDNT</sequence>